<name>A0A7T8BA68_9SPIR</name>
<keyword evidence="3" id="KW-1185">Reference proteome</keyword>
<evidence type="ECO:0000256" key="1">
    <source>
        <dbReference type="SAM" id="SignalP"/>
    </source>
</evidence>
<dbReference type="Proteomes" id="UP000595917">
    <property type="component" value="Chromosome"/>
</dbReference>
<dbReference type="AlphaFoldDB" id="A0A7T8BA68"/>
<proteinExistence type="predicted"/>
<feature type="signal peptide" evidence="1">
    <location>
        <begin position="1"/>
        <end position="22"/>
    </location>
</feature>
<sequence>MLKRYFSRIILMIFVTITFGCASQQKDNNTLEIEDRIITKSFGSYIISAGWVEVPQWTRGEKYFYANEDSKYLNLPTNISVEMGTNRYVLDDHMTFRYAILRQMLAQAGEGHVYGSGTFTDKGDPLYIFTIEDENEIPRVKTVQYYIIGEKRHILIHLTDYYNENVQNAEEIALEIVNTFSWANK</sequence>
<dbReference type="RefSeq" id="WP_215627658.1">
    <property type="nucleotide sequence ID" value="NZ_CP067089.2"/>
</dbReference>
<feature type="chain" id="PRO_5030919152" description="Lipoprotein" evidence="1">
    <location>
        <begin position="23"/>
        <end position="185"/>
    </location>
</feature>
<dbReference type="KEGG" id="bhc:JFL75_05395"/>
<dbReference type="PROSITE" id="PS51257">
    <property type="entry name" value="PROKAR_LIPOPROTEIN"/>
    <property type="match status" value="1"/>
</dbReference>
<accession>A0A7T8BA68</accession>
<dbReference type="EMBL" id="CP067089">
    <property type="protein sequence ID" value="QQO10354.1"/>
    <property type="molecule type" value="Genomic_DNA"/>
</dbReference>
<organism evidence="2 3">
    <name type="scientific">Breznakiella homolactica</name>
    <dbReference type="NCBI Taxonomy" id="2798577"/>
    <lineage>
        <taxon>Bacteria</taxon>
        <taxon>Pseudomonadati</taxon>
        <taxon>Spirochaetota</taxon>
        <taxon>Spirochaetia</taxon>
        <taxon>Spirochaetales</taxon>
        <taxon>Breznakiellaceae</taxon>
        <taxon>Breznakiella</taxon>
    </lineage>
</organism>
<gene>
    <name evidence="2" type="ORF">JFL75_05395</name>
</gene>
<evidence type="ECO:0000313" key="3">
    <source>
        <dbReference type="Proteomes" id="UP000595917"/>
    </source>
</evidence>
<keyword evidence="1" id="KW-0732">Signal</keyword>
<evidence type="ECO:0008006" key="4">
    <source>
        <dbReference type="Google" id="ProtNLM"/>
    </source>
</evidence>
<reference evidence="2" key="1">
    <citation type="submission" date="2021-01" db="EMBL/GenBank/DDBJ databases">
        <title>Description of Breznakiella homolactica.</title>
        <authorList>
            <person name="Song Y."/>
            <person name="Brune A."/>
        </authorList>
    </citation>
    <scope>NUCLEOTIDE SEQUENCE</scope>
    <source>
        <strain evidence="2">RmG30</strain>
    </source>
</reference>
<protein>
    <recommendedName>
        <fullName evidence="4">Lipoprotein</fullName>
    </recommendedName>
</protein>
<evidence type="ECO:0000313" key="2">
    <source>
        <dbReference type="EMBL" id="QQO10354.1"/>
    </source>
</evidence>